<organism evidence="3 4">
    <name type="scientific">Arthrobacter terrae</name>
    <dbReference type="NCBI Taxonomy" id="2935737"/>
    <lineage>
        <taxon>Bacteria</taxon>
        <taxon>Bacillati</taxon>
        <taxon>Actinomycetota</taxon>
        <taxon>Actinomycetes</taxon>
        <taxon>Micrococcales</taxon>
        <taxon>Micrococcaceae</taxon>
        <taxon>Arthrobacter</taxon>
    </lineage>
</organism>
<reference evidence="3 4" key="1">
    <citation type="submission" date="2020-11" db="EMBL/GenBank/DDBJ databases">
        <title>Arthrobacter antarcticus sp. nov., isolated from Antarctic Soil.</title>
        <authorList>
            <person name="Li J."/>
        </authorList>
    </citation>
    <scope>NUCLEOTIDE SEQUENCE [LARGE SCALE GENOMIC DNA]</scope>
    <source>
        <strain evidence="3 4">Z1-20</strain>
    </source>
</reference>
<feature type="transmembrane region" description="Helical" evidence="1">
    <location>
        <begin position="21"/>
        <end position="48"/>
    </location>
</feature>
<accession>A0A931G4D1</accession>
<keyword evidence="1" id="KW-1133">Transmembrane helix</keyword>
<comment type="caution">
    <text evidence="3">The sequence shown here is derived from an EMBL/GenBank/DDBJ whole genome shotgun (WGS) entry which is preliminary data.</text>
</comment>
<proteinExistence type="predicted"/>
<sequence>MSRRDGRSTRLQHRPSRAVPALIVGILLLAAGVVLVWLTIARLVNGIWPTVLQGPRDWLTSLVWNSPGVWGIGIAAVVVGVILLLCAIIPGGFNALTVNDAGSNPGGKAAPAQEQETVMTRRAVARLAKAQCSQIDGVGSASATATTKRVHLSVQTPLHDTGDLRNRVTDSVRKSLKTAGLNPVPRVTATIQSKG</sequence>
<dbReference type="AlphaFoldDB" id="A0A931G4D1"/>
<keyword evidence="4" id="KW-1185">Reference proteome</keyword>
<dbReference type="Pfam" id="PF19803">
    <property type="entry name" value="DUF6286"/>
    <property type="match status" value="1"/>
</dbReference>
<evidence type="ECO:0000259" key="2">
    <source>
        <dbReference type="Pfam" id="PF19803"/>
    </source>
</evidence>
<evidence type="ECO:0000256" key="1">
    <source>
        <dbReference type="SAM" id="Phobius"/>
    </source>
</evidence>
<name>A0A931G4D1_9MICC</name>
<protein>
    <recommendedName>
        <fullName evidence="2">DUF6286 domain-containing protein</fullName>
    </recommendedName>
</protein>
<dbReference type="EMBL" id="JADNYM010000002">
    <property type="protein sequence ID" value="MBG0738265.1"/>
    <property type="molecule type" value="Genomic_DNA"/>
</dbReference>
<keyword evidence="1" id="KW-0472">Membrane</keyword>
<dbReference type="RefSeq" id="WP_196395188.1">
    <property type="nucleotide sequence ID" value="NZ_JADNYM010000002.1"/>
</dbReference>
<dbReference type="Proteomes" id="UP000655366">
    <property type="component" value="Unassembled WGS sequence"/>
</dbReference>
<dbReference type="InterPro" id="IPR046253">
    <property type="entry name" value="DUF6286"/>
</dbReference>
<feature type="transmembrane region" description="Helical" evidence="1">
    <location>
        <begin position="68"/>
        <end position="89"/>
    </location>
</feature>
<keyword evidence="1" id="KW-0812">Transmembrane</keyword>
<evidence type="ECO:0000313" key="4">
    <source>
        <dbReference type="Proteomes" id="UP000655366"/>
    </source>
</evidence>
<gene>
    <name evidence="3" type="ORF">IV500_02310</name>
</gene>
<evidence type="ECO:0000313" key="3">
    <source>
        <dbReference type="EMBL" id="MBG0738265.1"/>
    </source>
</evidence>
<feature type="domain" description="DUF6286" evidence="2">
    <location>
        <begin position="78"/>
        <end position="191"/>
    </location>
</feature>